<dbReference type="PROSITE" id="PS00421">
    <property type="entry name" value="TM4_1"/>
    <property type="match status" value="1"/>
</dbReference>
<dbReference type="PRINTS" id="PR00259">
    <property type="entry name" value="TMFOUR"/>
</dbReference>
<evidence type="ECO:0000256" key="4">
    <source>
        <dbReference type="ARBA" id="ARBA00022989"/>
    </source>
</evidence>
<organism evidence="7">
    <name type="scientific">Darwinula stevensoni</name>
    <dbReference type="NCBI Taxonomy" id="69355"/>
    <lineage>
        <taxon>Eukaryota</taxon>
        <taxon>Metazoa</taxon>
        <taxon>Ecdysozoa</taxon>
        <taxon>Arthropoda</taxon>
        <taxon>Crustacea</taxon>
        <taxon>Oligostraca</taxon>
        <taxon>Ostracoda</taxon>
        <taxon>Podocopa</taxon>
        <taxon>Podocopida</taxon>
        <taxon>Darwinulocopina</taxon>
        <taxon>Darwinuloidea</taxon>
        <taxon>Darwinulidae</taxon>
        <taxon>Darwinula</taxon>
    </lineage>
</organism>
<keyword evidence="8" id="KW-1185">Reference proteome</keyword>
<proteinExistence type="inferred from homology"/>
<dbReference type="PANTHER" id="PTHR19282">
    <property type="entry name" value="TETRASPANIN"/>
    <property type="match status" value="1"/>
</dbReference>
<sequence>MGIKADNVPSCPKYTLFAFNLIVLGQSLGGGMWRGGVTSSPYICWSPPEVHRGMEMRGGEGEGGGALNVPRRKKETFFEVLPAGFLIGGLIMTIVGIVALADDDYFAGREFLEPKMFRAGAILVITVGIFIIIFSFLGCCGAIKESSCLLMTYAVLTSLALIGVGTVAILGFVFKENVVELMDDKLRDFMNRYEPDNPNDPETYAWDKLQSICTPTNKNVYTAGCMAIVHKLEGYAGTLAIVALVFAILMVDQREFRKYLAWVANEQGRRKKPCFLCGRRGLRILGSPSPKRTKE</sequence>
<feature type="transmembrane region" description="Helical" evidence="6">
    <location>
        <begin position="150"/>
        <end position="174"/>
    </location>
</feature>
<dbReference type="Proteomes" id="UP000677054">
    <property type="component" value="Unassembled WGS sequence"/>
</dbReference>
<keyword evidence="3 6" id="KW-0812">Transmembrane</keyword>
<reference evidence="7" key="1">
    <citation type="submission" date="2020-11" db="EMBL/GenBank/DDBJ databases">
        <authorList>
            <person name="Tran Van P."/>
        </authorList>
    </citation>
    <scope>NUCLEOTIDE SEQUENCE</scope>
</reference>
<protein>
    <recommendedName>
        <fullName evidence="9">Tetraspanin</fullName>
    </recommendedName>
</protein>
<dbReference type="AlphaFoldDB" id="A0A7R8X686"/>
<feature type="transmembrane region" description="Helical" evidence="6">
    <location>
        <begin position="80"/>
        <end position="101"/>
    </location>
</feature>
<dbReference type="OrthoDB" id="71600at2759"/>
<evidence type="ECO:0008006" key="9">
    <source>
        <dbReference type="Google" id="ProtNLM"/>
    </source>
</evidence>
<dbReference type="InterPro" id="IPR018503">
    <property type="entry name" value="Tetraspanin_CS"/>
</dbReference>
<keyword evidence="5 6" id="KW-0472">Membrane</keyword>
<evidence type="ECO:0000313" key="7">
    <source>
        <dbReference type="EMBL" id="CAD7241774.1"/>
    </source>
</evidence>
<comment type="subcellular location">
    <subcellularLocation>
        <location evidence="1">Membrane</location>
        <topology evidence="1">Multi-pass membrane protein</topology>
    </subcellularLocation>
</comment>
<dbReference type="InterPro" id="IPR018499">
    <property type="entry name" value="Tetraspanin/Peripherin"/>
</dbReference>
<name>A0A7R8X686_9CRUS</name>
<evidence type="ECO:0000256" key="2">
    <source>
        <dbReference type="ARBA" id="ARBA00006840"/>
    </source>
</evidence>
<feature type="transmembrane region" description="Helical" evidence="6">
    <location>
        <begin position="234"/>
        <end position="251"/>
    </location>
</feature>
<evidence type="ECO:0000256" key="1">
    <source>
        <dbReference type="ARBA" id="ARBA00004141"/>
    </source>
</evidence>
<evidence type="ECO:0000256" key="6">
    <source>
        <dbReference type="SAM" id="Phobius"/>
    </source>
</evidence>
<evidence type="ECO:0000256" key="3">
    <source>
        <dbReference type="ARBA" id="ARBA00022692"/>
    </source>
</evidence>
<dbReference type="EMBL" id="LR899692">
    <property type="protein sequence ID" value="CAD7241774.1"/>
    <property type="molecule type" value="Genomic_DNA"/>
</dbReference>
<dbReference type="Pfam" id="PF00335">
    <property type="entry name" value="Tetraspanin"/>
    <property type="match status" value="1"/>
</dbReference>
<gene>
    <name evidence="7" type="ORF">DSTB1V02_LOCUS1754</name>
</gene>
<dbReference type="GO" id="GO:0005886">
    <property type="term" value="C:plasma membrane"/>
    <property type="evidence" value="ECO:0007669"/>
    <property type="project" value="TreeGrafter"/>
</dbReference>
<dbReference type="PANTHER" id="PTHR19282:SF477">
    <property type="entry name" value="TETRASPANIN"/>
    <property type="match status" value="1"/>
</dbReference>
<evidence type="ECO:0000256" key="5">
    <source>
        <dbReference type="ARBA" id="ARBA00023136"/>
    </source>
</evidence>
<comment type="similarity">
    <text evidence="2">Belongs to the tetraspanin (TM4SF) family.</text>
</comment>
<accession>A0A7R8X686</accession>
<feature type="transmembrane region" description="Helical" evidence="6">
    <location>
        <begin position="121"/>
        <end position="143"/>
    </location>
</feature>
<keyword evidence="4 6" id="KW-1133">Transmembrane helix</keyword>
<evidence type="ECO:0000313" key="8">
    <source>
        <dbReference type="Proteomes" id="UP000677054"/>
    </source>
</evidence>
<dbReference type="EMBL" id="CAJPEV010000175">
    <property type="protein sequence ID" value="CAG0881837.1"/>
    <property type="molecule type" value="Genomic_DNA"/>
</dbReference>